<accession>A0A0L9T6V3</accession>
<organism evidence="1 2">
    <name type="scientific">Phaseolus angularis</name>
    <name type="common">Azuki bean</name>
    <name type="synonym">Vigna angularis</name>
    <dbReference type="NCBI Taxonomy" id="3914"/>
    <lineage>
        <taxon>Eukaryota</taxon>
        <taxon>Viridiplantae</taxon>
        <taxon>Streptophyta</taxon>
        <taxon>Embryophyta</taxon>
        <taxon>Tracheophyta</taxon>
        <taxon>Spermatophyta</taxon>
        <taxon>Magnoliopsida</taxon>
        <taxon>eudicotyledons</taxon>
        <taxon>Gunneridae</taxon>
        <taxon>Pentapetalae</taxon>
        <taxon>rosids</taxon>
        <taxon>fabids</taxon>
        <taxon>Fabales</taxon>
        <taxon>Fabaceae</taxon>
        <taxon>Papilionoideae</taxon>
        <taxon>50 kb inversion clade</taxon>
        <taxon>NPAAA clade</taxon>
        <taxon>indigoferoid/millettioid clade</taxon>
        <taxon>Phaseoleae</taxon>
        <taxon>Vigna</taxon>
    </lineage>
</organism>
<evidence type="ECO:0000313" key="1">
    <source>
        <dbReference type="EMBL" id="KOM26308.1"/>
    </source>
</evidence>
<dbReference type="EMBL" id="KQ258313">
    <property type="protein sequence ID" value="KOM26308.1"/>
    <property type="molecule type" value="Genomic_DNA"/>
</dbReference>
<reference evidence="2" key="1">
    <citation type="journal article" date="2015" name="Proc. Natl. Acad. Sci. U.S.A.">
        <title>Genome sequencing of adzuki bean (Vigna angularis) provides insight into high starch and low fat accumulation and domestication.</title>
        <authorList>
            <person name="Yang K."/>
            <person name="Tian Z."/>
            <person name="Chen C."/>
            <person name="Luo L."/>
            <person name="Zhao B."/>
            <person name="Wang Z."/>
            <person name="Yu L."/>
            <person name="Li Y."/>
            <person name="Sun Y."/>
            <person name="Li W."/>
            <person name="Chen Y."/>
            <person name="Li Y."/>
            <person name="Zhang Y."/>
            <person name="Ai D."/>
            <person name="Zhao J."/>
            <person name="Shang C."/>
            <person name="Ma Y."/>
            <person name="Wu B."/>
            <person name="Wang M."/>
            <person name="Gao L."/>
            <person name="Sun D."/>
            <person name="Zhang P."/>
            <person name="Guo F."/>
            <person name="Wang W."/>
            <person name="Li Y."/>
            <person name="Wang J."/>
            <person name="Varshney R.K."/>
            <person name="Wang J."/>
            <person name="Ling H.Q."/>
            <person name="Wan P."/>
        </authorList>
    </citation>
    <scope>NUCLEOTIDE SEQUENCE</scope>
    <source>
        <strain evidence="2">cv. Jingnong 6</strain>
    </source>
</reference>
<name>A0A0L9T6V3_PHAAN</name>
<proteinExistence type="predicted"/>
<dbReference type="Gramene" id="KOM26308">
    <property type="protein sequence ID" value="KOM26308"/>
    <property type="gene ID" value="LR48_Vigan252s002000"/>
</dbReference>
<gene>
    <name evidence="1" type="ORF">LR48_Vigan252s002000</name>
</gene>
<sequence length="150" mass="17419">MMARVYLYGESIDVTVGVAIVGELSSGGLRREGFGSWWFCWRRMVAVQRRWNSRDGSCDSSPIELLLLVSWFSSLQVMRMEEMKETRVVMARRRRGLRLSGLYRSCDIIDGEEDGRATVDGRRLRRRLTRAVRMLFKLLKLPPRVKCATE</sequence>
<dbReference type="Proteomes" id="UP000053144">
    <property type="component" value="Unassembled WGS sequence"/>
</dbReference>
<protein>
    <submittedName>
        <fullName evidence="1">Uncharacterized protein</fullName>
    </submittedName>
</protein>
<dbReference type="AlphaFoldDB" id="A0A0L9T6V3"/>
<evidence type="ECO:0000313" key="2">
    <source>
        <dbReference type="Proteomes" id="UP000053144"/>
    </source>
</evidence>